<dbReference type="AlphaFoldDB" id="A0A8J3W8I2"/>
<protein>
    <submittedName>
        <fullName evidence="1">Uncharacterized protein</fullName>
    </submittedName>
</protein>
<reference evidence="1 2" key="1">
    <citation type="submission" date="2021-01" db="EMBL/GenBank/DDBJ databases">
        <title>Whole genome shotgun sequence of Planobispora longispora NBRC 13918.</title>
        <authorList>
            <person name="Komaki H."/>
            <person name="Tamura T."/>
        </authorList>
    </citation>
    <scope>NUCLEOTIDE SEQUENCE [LARGE SCALE GENOMIC DNA]</scope>
    <source>
        <strain evidence="1 2">NBRC 13918</strain>
    </source>
</reference>
<evidence type="ECO:0000313" key="2">
    <source>
        <dbReference type="Proteomes" id="UP000616724"/>
    </source>
</evidence>
<organism evidence="1 2">
    <name type="scientific">Planobispora longispora</name>
    <dbReference type="NCBI Taxonomy" id="28887"/>
    <lineage>
        <taxon>Bacteria</taxon>
        <taxon>Bacillati</taxon>
        <taxon>Actinomycetota</taxon>
        <taxon>Actinomycetes</taxon>
        <taxon>Streptosporangiales</taxon>
        <taxon>Streptosporangiaceae</taxon>
        <taxon>Planobispora</taxon>
    </lineage>
</organism>
<evidence type="ECO:0000313" key="1">
    <source>
        <dbReference type="EMBL" id="GIH78886.1"/>
    </source>
</evidence>
<dbReference type="RefSeq" id="WP_203893370.1">
    <property type="nucleotide sequence ID" value="NZ_BOOH01000044.1"/>
</dbReference>
<name>A0A8J3W8I2_9ACTN</name>
<sequence length="279" mass="31956">MPGCEMLEGWGNTRLHIALPQVRDSSDQARRCLDFRRRPRVDTDACSLAEWKPPPFPEKSSFFFRPIGEGEIEAAVLLAAIWLAIDRRRNSLPRRCGRLRRHGRKTTGPALRMEAPLPETPLCDRCIGSKDLEASLTCFRRRHDLRPRRIGSLTTRRDLIREPEPVSPFDAAGTADDRFEIGLPPVPSAVELPCGTPRLRIVREVHPDHQEMLVRLLNRVLRIIRLMLRLVATRLKRLTHVPAFGLAVMAAMLRYGHRHDSDEDFRLPLRRASSRRGGR</sequence>
<proteinExistence type="predicted"/>
<comment type="caution">
    <text evidence="1">The sequence shown here is derived from an EMBL/GenBank/DDBJ whole genome shotgun (WGS) entry which is preliminary data.</text>
</comment>
<keyword evidence="2" id="KW-1185">Reference proteome</keyword>
<accession>A0A8J3W8I2</accession>
<gene>
    <name evidence="1" type="ORF">Plo01_53150</name>
</gene>
<dbReference type="Proteomes" id="UP000616724">
    <property type="component" value="Unassembled WGS sequence"/>
</dbReference>
<dbReference type="EMBL" id="BOOH01000044">
    <property type="protein sequence ID" value="GIH78886.1"/>
    <property type="molecule type" value="Genomic_DNA"/>
</dbReference>